<feature type="signal peptide" evidence="1">
    <location>
        <begin position="1"/>
        <end position="22"/>
    </location>
</feature>
<dbReference type="Proteomes" id="UP001283361">
    <property type="component" value="Unassembled WGS sequence"/>
</dbReference>
<accession>A0AAE0Z404</accession>
<dbReference type="EMBL" id="JAWDGP010004715">
    <property type="protein sequence ID" value="KAK3762378.1"/>
    <property type="molecule type" value="Genomic_DNA"/>
</dbReference>
<gene>
    <name evidence="2" type="ORF">RRG08_031960</name>
</gene>
<sequence length="118" mass="13479">MHTNSARPTILIFCWFIQNVLPARRSPCAPCSFLSPAQRAEVYIRRPGLRSTGEAVGKKWPFKEGGKEVCSDLNSMVTLVKTEERFVSFRNARKELSLPRSYGVPMPRYVAKTRLVYK</sequence>
<reference evidence="2" key="1">
    <citation type="journal article" date="2023" name="G3 (Bethesda)">
        <title>A reference genome for the long-term kleptoplast-retaining sea slug Elysia crispata morphotype clarki.</title>
        <authorList>
            <person name="Eastman K.E."/>
            <person name="Pendleton A.L."/>
            <person name="Shaikh M.A."/>
            <person name="Suttiyut T."/>
            <person name="Ogas R."/>
            <person name="Tomko P."/>
            <person name="Gavelis G."/>
            <person name="Widhalm J.R."/>
            <person name="Wisecaver J.H."/>
        </authorList>
    </citation>
    <scope>NUCLEOTIDE SEQUENCE</scope>
    <source>
        <strain evidence="2">ECLA1</strain>
    </source>
</reference>
<protein>
    <recommendedName>
        <fullName evidence="4">Secreted protein</fullName>
    </recommendedName>
</protein>
<keyword evidence="3" id="KW-1185">Reference proteome</keyword>
<proteinExistence type="predicted"/>
<keyword evidence="1" id="KW-0732">Signal</keyword>
<comment type="caution">
    <text evidence="2">The sequence shown here is derived from an EMBL/GenBank/DDBJ whole genome shotgun (WGS) entry which is preliminary data.</text>
</comment>
<feature type="chain" id="PRO_5042224741" description="Secreted protein" evidence="1">
    <location>
        <begin position="23"/>
        <end position="118"/>
    </location>
</feature>
<evidence type="ECO:0000313" key="2">
    <source>
        <dbReference type="EMBL" id="KAK3762378.1"/>
    </source>
</evidence>
<evidence type="ECO:0008006" key="4">
    <source>
        <dbReference type="Google" id="ProtNLM"/>
    </source>
</evidence>
<name>A0AAE0Z404_9GAST</name>
<dbReference type="AlphaFoldDB" id="A0AAE0Z404"/>
<evidence type="ECO:0000313" key="3">
    <source>
        <dbReference type="Proteomes" id="UP001283361"/>
    </source>
</evidence>
<organism evidence="2 3">
    <name type="scientific">Elysia crispata</name>
    <name type="common">lettuce slug</name>
    <dbReference type="NCBI Taxonomy" id="231223"/>
    <lineage>
        <taxon>Eukaryota</taxon>
        <taxon>Metazoa</taxon>
        <taxon>Spiralia</taxon>
        <taxon>Lophotrochozoa</taxon>
        <taxon>Mollusca</taxon>
        <taxon>Gastropoda</taxon>
        <taxon>Heterobranchia</taxon>
        <taxon>Euthyneura</taxon>
        <taxon>Panpulmonata</taxon>
        <taxon>Sacoglossa</taxon>
        <taxon>Placobranchoidea</taxon>
        <taxon>Plakobranchidae</taxon>
        <taxon>Elysia</taxon>
    </lineage>
</organism>
<evidence type="ECO:0000256" key="1">
    <source>
        <dbReference type="SAM" id="SignalP"/>
    </source>
</evidence>